<feature type="domain" description="Tyrosine-protein phosphatase" evidence="1">
    <location>
        <begin position="4"/>
        <end position="58"/>
    </location>
</feature>
<protein>
    <recommendedName>
        <fullName evidence="1">Tyrosine-protein phosphatase domain-containing protein</fullName>
    </recommendedName>
</protein>
<reference evidence="2" key="1">
    <citation type="journal article" date="2019" name="bioRxiv">
        <title>The Genome of the Zebra Mussel, Dreissena polymorpha: A Resource for Invasive Species Research.</title>
        <authorList>
            <person name="McCartney M.A."/>
            <person name="Auch B."/>
            <person name="Kono T."/>
            <person name="Mallez S."/>
            <person name="Zhang Y."/>
            <person name="Obille A."/>
            <person name="Becker A."/>
            <person name="Abrahante J.E."/>
            <person name="Garbe J."/>
            <person name="Badalamenti J.P."/>
            <person name="Herman A."/>
            <person name="Mangelson H."/>
            <person name="Liachko I."/>
            <person name="Sullivan S."/>
            <person name="Sone E.D."/>
            <person name="Koren S."/>
            <person name="Silverstein K.A.T."/>
            <person name="Beckman K.B."/>
            <person name="Gohl D.M."/>
        </authorList>
    </citation>
    <scope>NUCLEOTIDE SEQUENCE</scope>
    <source>
        <strain evidence="2">Duluth1</strain>
        <tissue evidence="2">Whole animal</tissue>
    </source>
</reference>
<gene>
    <name evidence="2" type="ORF">DPMN_022609</name>
</gene>
<dbReference type="EMBL" id="JAIWYP010000001">
    <property type="protein sequence ID" value="KAH3898380.1"/>
    <property type="molecule type" value="Genomic_DNA"/>
</dbReference>
<comment type="caution">
    <text evidence="2">The sequence shown here is derived from an EMBL/GenBank/DDBJ whole genome shotgun (WGS) entry which is preliminary data.</text>
</comment>
<keyword evidence="3" id="KW-1185">Reference proteome</keyword>
<dbReference type="SUPFAM" id="SSF52799">
    <property type="entry name" value="(Phosphotyrosine protein) phosphatases II"/>
    <property type="match status" value="1"/>
</dbReference>
<organism evidence="2 3">
    <name type="scientific">Dreissena polymorpha</name>
    <name type="common">Zebra mussel</name>
    <name type="synonym">Mytilus polymorpha</name>
    <dbReference type="NCBI Taxonomy" id="45954"/>
    <lineage>
        <taxon>Eukaryota</taxon>
        <taxon>Metazoa</taxon>
        <taxon>Spiralia</taxon>
        <taxon>Lophotrochozoa</taxon>
        <taxon>Mollusca</taxon>
        <taxon>Bivalvia</taxon>
        <taxon>Autobranchia</taxon>
        <taxon>Heteroconchia</taxon>
        <taxon>Euheterodonta</taxon>
        <taxon>Imparidentia</taxon>
        <taxon>Neoheterodontei</taxon>
        <taxon>Myida</taxon>
        <taxon>Dreissenoidea</taxon>
        <taxon>Dreissenidae</taxon>
        <taxon>Dreissena</taxon>
    </lineage>
</organism>
<reference evidence="2" key="2">
    <citation type="submission" date="2020-11" db="EMBL/GenBank/DDBJ databases">
        <authorList>
            <person name="McCartney M.A."/>
            <person name="Auch B."/>
            <person name="Kono T."/>
            <person name="Mallez S."/>
            <person name="Becker A."/>
            <person name="Gohl D.M."/>
            <person name="Silverstein K.A.T."/>
            <person name="Koren S."/>
            <person name="Bechman K.B."/>
            <person name="Herman A."/>
            <person name="Abrahante J.E."/>
            <person name="Garbe J."/>
        </authorList>
    </citation>
    <scope>NUCLEOTIDE SEQUENCE</scope>
    <source>
        <strain evidence="2">Duluth1</strain>
        <tissue evidence="2">Whole animal</tissue>
    </source>
</reference>
<sequence length="72" mass="8048">MIDGAIECGLFPVVSTLLQKIAIDHEVSVVNAVRKVKARRHCAIAAQEQFDFCHECVLQHIRSFATYSNFTA</sequence>
<dbReference type="GO" id="GO:0004725">
    <property type="term" value="F:protein tyrosine phosphatase activity"/>
    <property type="evidence" value="ECO:0007669"/>
    <property type="project" value="InterPro"/>
</dbReference>
<evidence type="ECO:0000259" key="1">
    <source>
        <dbReference type="Pfam" id="PF00102"/>
    </source>
</evidence>
<dbReference type="Gene3D" id="3.90.190.10">
    <property type="entry name" value="Protein tyrosine phosphatase superfamily"/>
    <property type="match status" value="1"/>
</dbReference>
<dbReference type="Pfam" id="PF00102">
    <property type="entry name" value="Y_phosphatase"/>
    <property type="match status" value="1"/>
</dbReference>
<evidence type="ECO:0000313" key="2">
    <source>
        <dbReference type="EMBL" id="KAH3898380.1"/>
    </source>
</evidence>
<accession>A0A9D4SBX2</accession>
<evidence type="ECO:0000313" key="3">
    <source>
        <dbReference type="Proteomes" id="UP000828390"/>
    </source>
</evidence>
<dbReference type="Proteomes" id="UP000828390">
    <property type="component" value="Unassembled WGS sequence"/>
</dbReference>
<name>A0A9D4SBX2_DREPO</name>
<proteinExistence type="predicted"/>
<dbReference type="InterPro" id="IPR000242">
    <property type="entry name" value="PTP_cat"/>
</dbReference>
<dbReference type="AlphaFoldDB" id="A0A9D4SBX2"/>
<dbReference type="InterPro" id="IPR029021">
    <property type="entry name" value="Prot-tyrosine_phosphatase-like"/>
</dbReference>